<organism evidence="2 3">
    <name type="scientific">Virgibacillus necropolis</name>
    <dbReference type="NCBI Taxonomy" id="163877"/>
    <lineage>
        <taxon>Bacteria</taxon>
        <taxon>Bacillati</taxon>
        <taxon>Bacillota</taxon>
        <taxon>Bacilli</taxon>
        <taxon>Bacillales</taxon>
        <taxon>Bacillaceae</taxon>
        <taxon>Virgibacillus</taxon>
    </lineage>
</organism>
<feature type="domain" description="DUF6792" evidence="1">
    <location>
        <begin position="21"/>
        <end position="240"/>
    </location>
</feature>
<dbReference type="Pfam" id="PF20591">
    <property type="entry name" value="DUF6792"/>
    <property type="match status" value="1"/>
</dbReference>
<dbReference type="Proteomes" id="UP000204391">
    <property type="component" value="Chromosome"/>
</dbReference>
<protein>
    <recommendedName>
        <fullName evidence="1">DUF6792 domain-containing protein</fullName>
    </recommendedName>
</protein>
<dbReference type="EMBL" id="CP022437">
    <property type="protein sequence ID" value="ASN07410.1"/>
    <property type="molecule type" value="Genomic_DNA"/>
</dbReference>
<dbReference type="InterPro" id="IPR046742">
    <property type="entry name" value="DUF6792"/>
</dbReference>
<dbReference type="AlphaFoldDB" id="A0A221MIF6"/>
<sequence>MNENEKIITSIEMRLRLIDIEYNNLEESEMIKQIKRIYTEEYGEKIPANIDIFQSSESSELKNDESGYDGTAIHFSSKKNNINEVYVISQGSQGKEDWVYNVKAMFAGKEYRQASAVDKFVSNSIDQFQSNSNKTLDFSKIPVIGLSHSLAHNNNTTAHLAYGTFDKIYSVNGAQTNYYQLYLADDVFAQSVRKQFSISRLDEDAIYDLDPNKLREFAENYYKDEAKNIHQLISKDDPLYAVSGTRGFFTLGDTKFVDTDPNHEGLRPLIDKVPDHVIKDFQEIAIQYTVSSRKGGIDAVLKDILGINMSVIREIDGIGSFLDLYFTEQEKINAMLVEVNKKLPGLMEKIKTITGNSDVLFGELLKAGYVTSEQKDELVSTFQNIEKELVDTEKSIETLLIWRNSNSYLSAQIGADFGAYLRVKDNIESLMASFETLQKKEYQNILHGIISNHGIAEVLAELSGDGKSYIGNDMVLSTGSGDKMIQVNISATLRMYTMGKVILSEKEDVITKLESTIEGIIYHAYEEEKRQVINKINDMESNPIAYTNLLRKHVYYSRNSKTVRGINVHETLHPLHERAKLDTEVKSLHMSIVAGHEHLEIYRKSIEELFDEEKRVALLFDLMGG</sequence>
<dbReference type="KEGG" id="vne:CFK40_14210"/>
<proteinExistence type="predicted"/>
<keyword evidence="3" id="KW-1185">Reference proteome</keyword>
<reference evidence="2 3" key="1">
    <citation type="journal article" date="2003" name="Int. J. Syst. Evol. Microbiol.">
        <title>Virgibacillus carmonensis sp. nov., Virgibacillus necropolis sp. nov. and Virgibacillus picturae sp. nov., three novel species isolated from deteriorated mural paintings, transfer of the species of the genus salibacillus to Virgibacillus, as Virgibacillus marismortui comb. nov. and Virgibacillus salexigens comb. nov., and emended description of the genus Virgibacillus.</title>
        <authorList>
            <person name="Heyrman J."/>
            <person name="Logan N.A."/>
            <person name="Busse H.J."/>
            <person name="Balcaen A."/>
            <person name="Lebbe L."/>
            <person name="Rodriguez-Diaz M."/>
            <person name="Swings J."/>
            <person name="De Vos P."/>
        </authorList>
    </citation>
    <scope>NUCLEOTIDE SEQUENCE [LARGE SCALE GENOMIC DNA]</scope>
    <source>
        <strain evidence="2 3">LMG 19488</strain>
    </source>
</reference>
<evidence type="ECO:0000313" key="2">
    <source>
        <dbReference type="EMBL" id="ASN07410.1"/>
    </source>
</evidence>
<gene>
    <name evidence="2" type="ORF">CFK40_14210</name>
</gene>
<dbReference type="OrthoDB" id="2712710at2"/>
<evidence type="ECO:0000313" key="3">
    <source>
        <dbReference type="Proteomes" id="UP000204391"/>
    </source>
</evidence>
<accession>A0A221MIF6</accession>
<evidence type="ECO:0000259" key="1">
    <source>
        <dbReference type="Pfam" id="PF20591"/>
    </source>
</evidence>
<name>A0A221MIF6_9BACI</name>